<keyword evidence="1" id="KW-0732">Signal</keyword>
<proteinExistence type="predicted"/>
<dbReference type="RefSeq" id="WP_004807091.1">
    <property type="nucleotide sequence ID" value="NZ_CP116394.1"/>
</dbReference>
<name>A0AB38XP45_9ACTO</name>
<dbReference type="Proteomes" id="UP001211044">
    <property type="component" value="Chromosome"/>
</dbReference>
<sequence length="234" mass="25471">MISRKLRAICSICATAALALPLSACAISFDGSDGDSAKKKAPAAIEKLTVDQAKEAVKESEFAGKKLVNATSLVHSDPDMQSMLKQTRDTIKSAKEHTKPARCFESMTTAPNDLDYVVQVKNGKNRLVQLTKSRDMNMTDRLNNALDLADECKDVQMWSARLRHTIQELDVDNAESAAWETTITEQDGNSSKELRAEATVGSVQATVLSRSPDSKEAMTAALQDILNNLAKQAK</sequence>
<dbReference type="KEGG" id="wne:PIG85_00290"/>
<organism evidence="2 3">
    <name type="scientific">Winkia neuii subsp. anitrata</name>
    <dbReference type="NCBI Taxonomy" id="29318"/>
    <lineage>
        <taxon>Bacteria</taxon>
        <taxon>Bacillati</taxon>
        <taxon>Actinomycetota</taxon>
        <taxon>Actinomycetes</taxon>
        <taxon>Actinomycetales</taxon>
        <taxon>Actinomycetaceae</taxon>
        <taxon>Winkia</taxon>
    </lineage>
</organism>
<evidence type="ECO:0000313" key="3">
    <source>
        <dbReference type="Proteomes" id="UP001211044"/>
    </source>
</evidence>
<accession>A0AB38XP45</accession>
<protein>
    <recommendedName>
        <fullName evidence="4">Lipoprotein</fullName>
    </recommendedName>
</protein>
<gene>
    <name evidence="2" type="ORF">PIG85_00290</name>
</gene>
<evidence type="ECO:0000256" key="1">
    <source>
        <dbReference type="SAM" id="SignalP"/>
    </source>
</evidence>
<feature type="signal peptide" evidence="1">
    <location>
        <begin position="1"/>
        <end position="26"/>
    </location>
</feature>
<evidence type="ECO:0008006" key="4">
    <source>
        <dbReference type="Google" id="ProtNLM"/>
    </source>
</evidence>
<feature type="chain" id="PRO_5044254255" description="Lipoprotein" evidence="1">
    <location>
        <begin position="27"/>
        <end position="234"/>
    </location>
</feature>
<evidence type="ECO:0000313" key="2">
    <source>
        <dbReference type="EMBL" id="WCE46117.1"/>
    </source>
</evidence>
<dbReference type="AlphaFoldDB" id="A0AB38XP45"/>
<dbReference type="EMBL" id="CP116394">
    <property type="protein sequence ID" value="WCE46117.1"/>
    <property type="molecule type" value="Genomic_DNA"/>
</dbReference>
<reference evidence="2" key="1">
    <citation type="submission" date="2023-01" db="EMBL/GenBank/DDBJ databases">
        <title>Comparative Genomic Analysis of the Clinically-Derived Winkia Strain NY0527 Provides Evidence into the Taxonomic Reassignment of Winkia neuii and Characterizes Their Virulence Traits.</title>
        <authorList>
            <person name="Cai X."/>
            <person name="Peng Y."/>
            <person name="Li M."/>
            <person name="Qiu Y."/>
            <person name="Wang Y."/>
            <person name="Xu L."/>
            <person name="Hou Q."/>
        </authorList>
    </citation>
    <scope>NUCLEOTIDE SEQUENCE</scope>
    <source>
        <strain evidence="2">NY0527</strain>
    </source>
</reference>